<reference evidence="1 2" key="1">
    <citation type="submission" date="2017-11" db="EMBL/GenBank/DDBJ databases">
        <title>Complete genome of a free-living desiccation-tolerant cyanobacterium and its photosynthetic adaptation to extreme terrestrial habitat.</title>
        <authorList>
            <person name="Shang J."/>
        </authorList>
    </citation>
    <scope>NUCLEOTIDE SEQUENCE [LARGE SCALE GENOMIC DNA]</scope>
    <source>
        <strain evidence="1 2">CCNUN1</strain>
        <plasmid evidence="2">pnfsy08</plasmid>
    </source>
</reference>
<accession>A0A2K8TB46</accession>
<evidence type="ECO:0000313" key="1">
    <source>
        <dbReference type="EMBL" id="AUB44890.1"/>
    </source>
</evidence>
<keyword evidence="1" id="KW-0614">Plasmid</keyword>
<proteinExistence type="predicted"/>
<protein>
    <submittedName>
        <fullName evidence="1">Uncharacterized protein</fullName>
    </submittedName>
</protein>
<evidence type="ECO:0000313" key="2">
    <source>
        <dbReference type="Proteomes" id="UP000232003"/>
    </source>
</evidence>
<dbReference type="AlphaFoldDB" id="A0A2K8TB46"/>
<gene>
    <name evidence="1" type="ORF">COO91_11143</name>
</gene>
<name>A0A2K8TB46_9NOSO</name>
<dbReference type="KEGG" id="nfl:COO91_11143"/>
<sequence>MPWDTNDFQLFSFLQISKLYPNLYLDSELKVNAPMLDRVSLSVACLLCVTKVLTEEGLT</sequence>
<organism evidence="1 2">
    <name type="scientific">Nostoc flagelliforme CCNUN1</name>
    <dbReference type="NCBI Taxonomy" id="2038116"/>
    <lineage>
        <taxon>Bacteria</taxon>
        <taxon>Bacillati</taxon>
        <taxon>Cyanobacteriota</taxon>
        <taxon>Cyanophyceae</taxon>
        <taxon>Nostocales</taxon>
        <taxon>Nostocaceae</taxon>
        <taxon>Nostoc</taxon>
    </lineage>
</organism>
<keyword evidence="2" id="KW-1185">Reference proteome</keyword>
<dbReference type="EMBL" id="CP024793">
    <property type="protein sequence ID" value="AUB44890.1"/>
    <property type="molecule type" value="Genomic_DNA"/>
</dbReference>
<geneLocation type="plasmid" evidence="2">
    <name>pnfsy08</name>
</geneLocation>
<dbReference type="Proteomes" id="UP000232003">
    <property type="component" value="Plasmid pNFSY08"/>
</dbReference>